<dbReference type="EMBL" id="VOGX01000001">
    <property type="protein sequence ID" value="TWV29149.1"/>
    <property type="molecule type" value="Genomic_DNA"/>
</dbReference>
<dbReference type="Proteomes" id="UP000318052">
    <property type="component" value="Unassembled WGS sequence"/>
</dbReference>
<evidence type="ECO:0000313" key="2">
    <source>
        <dbReference type="Proteomes" id="UP000318052"/>
    </source>
</evidence>
<name>A0ABY3H6Z7_9ACTN</name>
<reference evidence="2" key="1">
    <citation type="journal article" date="2019" name="Microbiol. Resour. Announc.">
        <title>Draft Genomic Sequences of Streptomyces misionensis and Streptomyces albidoflavus, bacteria applied for phytopathogen biocontrol.</title>
        <authorList>
            <person name="Pylro V."/>
            <person name="Dias A."/>
            <person name="Andreote F."/>
            <person name="Varani A."/>
            <person name="Andreote C."/>
            <person name="Bernardo E."/>
            <person name="Martins T."/>
        </authorList>
    </citation>
    <scope>NUCLEOTIDE SEQUENCE [LARGE SCALE GENOMIC DNA]</scope>
    <source>
        <strain evidence="2">77</strain>
    </source>
</reference>
<proteinExistence type="predicted"/>
<protein>
    <submittedName>
        <fullName evidence="1">TnsA-like heteromeric transposase endonuclease subunit</fullName>
    </submittedName>
</protein>
<evidence type="ECO:0000313" key="1">
    <source>
        <dbReference type="EMBL" id="TWV29149.1"/>
    </source>
</evidence>
<gene>
    <name evidence="1" type="ORF">FRZ02_00490</name>
</gene>
<accession>A0ABY3H6Z7</accession>
<comment type="caution">
    <text evidence="1">The sequence shown here is derived from an EMBL/GenBank/DDBJ whole genome shotgun (WGS) entry which is preliminary data.</text>
</comment>
<dbReference type="NCBIfam" id="NF033179">
    <property type="entry name" value="TnsA_like_Actin"/>
    <property type="match status" value="1"/>
</dbReference>
<organism evidence="1 2">
    <name type="scientific">Streptomyces albidoflavus</name>
    <dbReference type="NCBI Taxonomy" id="1886"/>
    <lineage>
        <taxon>Bacteria</taxon>
        <taxon>Bacillati</taxon>
        <taxon>Actinomycetota</taxon>
        <taxon>Actinomycetes</taxon>
        <taxon>Kitasatosporales</taxon>
        <taxon>Streptomycetaceae</taxon>
        <taxon>Streptomyces</taxon>
        <taxon>Streptomyces albidoflavus group</taxon>
    </lineage>
</organism>
<sequence>MEDQDWSTAPVDLLQSACPWRTFRWYKGQKHYSGTYWSATVRDHVIYESRLELSRLLFADFDPSVRGIVAQPFLLKTSLEGKVRQHIPDYLLLTEQAPVVVDVKPLHRLSKPEVAFTFDWTREAVESRGWKYEVWSEPPAVELENIRFLAGYRRDWLFSGEALEELWDADLDGLLLGQAARCLPNHPEPHVRAAIHHLLWTQALVTDLDRPLGPSHVLRRAR</sequence>
<dbReference type="InterPro" id="IPR048000">
    <property type="entry name" value="TnsA-like"/>
</dbReference>
<keyword evidence="2" id="KW-1185">Reference proteome</keyword>